<protein>
    <submittedName>
        <fullName evidence="1">DUF2505 domain-containing protein</fullName>
    </submittedName>
</protein>
<keyword evidence="2" id="KW-1185">Reference proteome</keyword>
<dbReference type="SUPFAM" id="SSF55961">
    <property type="entry name" value="Bet v1-like"/>
    <property type="match status" value="1"/>
</dbReference>
<dbReference type="Pfam" id="PF10698">
    <property type="entry name" value="DUF2505"/>
    <property type="match status" value="1"/>
</dbReference>
<sequence length="162" mass="17168">MRVHDSALYPGPPDAVVAVLTDPTFVAERARASGALEQSCDVTDVDGTTVVTSRLVVGTDQLPDVARRVVGSSTIVRSTESWRPASAAGGRTGTLALEVQGAPARLEADLTLTPVPEGSRYDLDGTLTVRVPLFGAAVERAVEPLLMNLLRSHADLLRRRLV</sequence>
<dbReference type="EMBL" id="JBHMDM010000007">
    <property type="protein sequence ID" value="MFB9378698.1"/>
    <property type="molecule type" value="Genomic_DNA"/>
</dbReference>
<dbReference type="InterPro" id="IPR019639">
    <property type="entry name" value="DUF2505"/>
</dbReference>
<dbReference type="RefSeq" id="WP_380136587.1">
    <property type="nucleotide sequence ID" value="NZ_JBHLUI010000008.1"/>
</dbReference>
<dbReference type="InterPro" id="IPR023393">
    <property type="entry name" value="START-like_dom_sf"/>
</dbReference>
<accession>A0ABV5LXC8</accession>
<evidence type="ECO:0000313" key="1">
    <source>
        <dbReference type="EMBL" id="MFB9378698.1"/>
    </source>
</evidence>
<proteinExistence type="predicted"/>
<organism evidence="1 2">
    <name type="scientific">Kineococcus gynurae</name>
    <dbReference type="NCBI Taxonomy" id="452979"/>
    <lineage>
        <taxon>Bacteria</taxon>
        <taxon>Bacillati</taxon>
        <taxon>Actinomycetota</taxon>
        <taxon>Actinomycetes</taxon>
        <taxon>Kineosporiales</taxon>
        <taxon>Kineosporiaceae</taxon>
        <taxon>Kineococcus</taxon>
    </lineage>
</organism>
<dbReference type="Proteomes" id="UP001589748">
    <property type="component" value="Unassembled WGS sequence"/>
</dbReference>
<dbReference type="Gene3D" id="3.30.530.20">
    <property type="match status" value="1"/>
</dbReference>
<gene>
    <name evidence="1" type="ORF">ACFFVI_17180</name>
</gene>
<reference evidence="1 2" key="1">
    <citation type="submission" date="2024-09" db="EMBL/GenBank/DDBJ databases">
        <authorList>
            <person name="Sun Q."/>
            <person name="Mori K."/>
        </authorList>
    </citation>
    <scope>NUCLEOTIDE SEQUENCE [LARGE SCALE GENOMIC DNA]</scope>
    <source>
        <strain evidence="1 2">TISTR 1856</strain>
    </source>
</reference>
<comment type="caution">
    <text evidence="1">The sequence shown here is derived from an EMBL/GenBank/DDBJ whole genome shotgun (WGS) entry which is preliminary data.</text>
</comment>
<name>A0ABV5LXC8_9ACTN</name>
<evidence type="ECO:0000313" key="2">
    <source>
        <dbReference type="Proteomes" id="UP001589748"/>
    </source>
</evidence>